<evidence type="ECO:0000313" key="4">
    <source>
        <dbReference type="Proteomes" id="UP000054144"/>
    </source>
</evidence>
<protein>
    <recommendedName>
        <fullName evidence="5">RlpA-like protein double-psi beta-barrel domain-containing protein</fullName>
    </recommendedName>
</protein>
<evidence type="ECO:0000256" key="2">
    <source>
        <dbReference type="SAM" id="SignalP"/>
    </source>
</evidence>
<dbReference type="InterPro" id="IPR051477">
    <property type="entry name" value="Expansin_CellWall"/>
</dbReference>
<dbReference type="Proteomes" id="UP000054144">
    <property type="component" value="Unassembled WGS sequence"/>
</dbReference>
<organism evidence="3 4">
    <name type="scientific">Fistulina hepatica ATCC 64428</name>
    <dbReference type="NCBI Taxonomy" id="1128425"/>
    <lineage>
        <taxon>Eukaryota</taxon>
        <taxon>Fungi</taxon>
        <taxon>Dikarya</taxon>
        <taxon>Basidiomycota</taxon>
        <taxon>Agaricomycotina</taxon>
        <taxon>Agaricomycetes</taxon>
        <taxon>Agaricomycetidae</taxon>
        <taxon>Agaricales</taxon>
        <taxon>Fistulinaceae</taxon>
        <taxon>Fistulina</taxon>
    </lineage>
</organism>
<dbReference type="SUPFAM" id="SSF50685">
    <property type="entry name" value="Barwin-like endoglucanases"/>
    <property type="match status" value="1"/>
</dbReference>
<dbReference type="Gene3D" id="2.40.40.10">
    <property type="entry name" value="RlpA-like domain"/>
    <property type="match status" value="1"/>
</dbReference>
<dbReference type="EMBL" id="KN882035">
    <property type="protein sequence ID" value="KIY46317.1"/>
    <property type="molecule type" value="Genomic_DNA"/>
</dbReference>
<dbReference type="PANTHER" id="PTHR31836:SF24">
    <property type="entry name" value="RLPA-LIKE PROTEIN DOUBLE-PSI BETA-BARREL DOMAIN-CONTAINING PROTEIN"/>
    <property type="match status" value="1"/>
</dbReference>
<dbReference type="InterPro" id="IPR036908">
    <property type="entry name" value="RlpA-like_sf"/>
</dbReference>
<reference evidence="3 4" key="1">
    <citation type="journal article" date="2015" name="Fungal Genet. Biol.">
        <title>Evolution of novel wood decay mechanisms in Agaricales revealed by the genome sequences of Fistulina hepatica and Cylindrobasidium torrendii.</title>
        <authorList>
            <person name="Floudas D."/>
            <person name="Held B.W."/>
            <person name="Riley R."/>
            <person name="Nagy L.G."/>
            <person name="Koehler G."/>
            <person name="Ransdell A.S."/>
            <person name="Younus H."/>
            <person name="Chow J."/>
            <person name="Chiniquy J."/>
            <person name="Lipzen A."/>
            <person name="Tritt A."/>
            <person name="Sun H."/>
            <person name="Haridas S."/>
            <person name="LaButti K."/>
            <person name="Ohm R.A."/>
            <person name="Kues U."/>
            <person name="Blanchette R.A."/>
            <person name="Grigoriev I.V."/>
            <person name="Minto R.E."/>
            <person name="Hibbett D.S."/>
        </authorList>
    </citation>
    <scope>NUCLEOTIDE SEQUENCE [LARGE SCALE GENOMIC DNA]</scope>
    <source>
        <strain evidence="3 4">ATCC 64428</strain>
    </source>
</reference>
<dbReference type="PANTHER" id="PTHR31836">
    <property type="match status" value="1"/>
</dbReference>
<keyword evidence="4" id="KW-1185">Reference proteome</keyword>
<evidence type="ECO:0000313" key="3">
    <source>
        <dbReference type="EMBL" id="KIY46317.1"/>
    </source>
</evidence>
<evidence type="ECO:0000256" key="1">
    <source>
        <dbReference type="ARBA" id="ARBA00022729"/>
    </source>
</evidence>
<dbReference type="OrthoDB" id="406505at2759"/>
<sequence length="152" mass="16679">MISFAHIVVFVFTLLLVVSCAPLQDEERRSPDVPTEIVSPDPENGVYKGGYATFYYQYGVAGACEQVHGDDDLIGAMDANRYYGRRDLEDVHDVEVETRSVSRLCGRSVKITNTQNGKSVVVRIADACPGCKNHNSIDLSSSGLSFDSFHQA</sequence>
<gene>
    <name evidence="3" type="ORF">FISHEDRAFT_60445</name>
</gene>
<accession>A0A0D7A5Q2</accession>
<evidence type="ECO:0008006" key="5">
    <source>
        <dbReference type="Google" id="ProtNLM"/>
    </source>
</evidence>
<keyword evidence="1 2" id="KW-0732">Signal</keyword>
<feature type="signal peptide" evidence="2">
    <location>
        <begin position="1"/>
        <end position="20"/>
    </location>
</feature>
<dbReference type="AlphaFoldDB" id="A0A0D7A5Q2"/>
<dbReference type="CDD" id="cd22191">
    <property type="entry name" value="DPBB_RlpA_EXP_N-like"/>
    <property type="match status" value="1"/>
</dbReference>
<feature type="chain" id="PRO_5002316243" description="RlpA-like protein double-psi beta-barrel domain-containing protein" evidence="2">
    <location>
        <begin position="21"/>
        <end position="152"/>
    </location>
</feature>
<proteinExistence type="predicted"/>
<name>A0A0D7A5Q2_9AGAR</name>